<reference evidence="3" key="1">
    <citation type="submission" date="2022-10" db="EMBL/GenBank/DDBJ databases">
        <authorList>
            <person name="Mo P."/>
        </authorList>
    </citation>
    <scope>NUCLEOTIDE SEQUENCE</scope>
    <source>
        <strain evidence="3">HUAS 13-4</strain>
    </source>
</reference>
<sequence>MTTPDAKSPRLYAGFAQCAIAVAAVADVYRATAVRAHVVHATDASLKESGFASMVFVYAMTAAAVLFLVWLARCRRNAQILTGATVGASGVWSVVAWFIPVLNWWFPRRFVLDVERASAGVSQKASKATLVNAWWAVWVAHLVTGAVAFAVGQASAIAFVVVAETLTIGAAVLAICVIEHLTRLQGAAPGAVAHVEPLAQA</sequence>
<evidence type="ECO:0000313" key="3">
    <source>
        <dbReference type="EMBL" id="UXY23010.1"/>
    </source>
</evidence>
<feature type="transmembrane region" description="Helical" evidence="1">
    <location>
        <begin position="84"/>
        <end position="106"/>
    </location>
</feature>
<keyword evidence="1" id="KW-0472">Membrane</keyword>
<keyword evidence="4" id="KW-1185">Reference proteome</keyword>
<dbReference type="InterPro" id="IPR025565">
    <property type="entry name" value="DUF4328"/>
</dbReference>
<dbReference type="EMBL" id="CP106793">
    <property type="protein sequence ID" value="UXY23010.1"/>
    <property type="molecule type" value="Genomic_DNA"/>
</dbReference>
<dbReference type="RefSeq" id="WP_263233121.1">
    <property type="nucleotide sequence ID" value="NZ_CP106793.1"/>
</dbReference>
<keyword evidence="1" id="KW-1133">Transmembrane helix</keyword>
<name>A0ABY6E8W1_9ACTN</name>
<feature type="transmembrane region" description="Helical" evidence="1">
    <location>
        <begin position="133"/>
        <end position="151"/>
    </location>
</feature>
<accession>A0ABY6E8W1</accession>
<organism evidence="3 4">
    <name type="scientific">Streptomyces cynarae</name>
    <dbReference type="NCBI Taxonomy" id="2981134"/>
    <lineage>
        <taxon>Bacteria</taxon>
        <taxon>Bacillati</taxon>
        <taxon>Actinomycetota</taxon>
        <taxon>Actinomycetes</taxon>
        <taxon>Kitasatosporales</taxon>
        <taxon>Streptomycetaceae</taxon>
        <taxon>Streptomyces</taxon>
    </lineage>
</organism>
<evidence type="ECO:0000256" key="1">
    <source>
        <dbReference type="SAM" id="Phobius"/>
    </source>
</evidence>
<protein>
    <submittedName>
        <fullName evidence="3">DUF4328 domain-containing protein</fullName>
    </submittedName>
</protein>
<gene>
    <name evidence="3" type="ORF">N8I84_33150</name>
</gene>
<evidence type="ECO:0000313" key="4">
    <source>
        <dbReference type="Proteomes" id="UP001061298"/>
    </source>
</evidence>
<feature type="transmembrane region" description="Helical" evidence="1">
    <location>
        <begin position="50"/>
        <end position="72"/>
    </location>
</feature>
<proteinExistence type="predicted"/>
<feature type="transmembrane region" description="Helical" evidence="1">
    <location>
        <begin position="12"/>
        <end position="29"/>
    </location>
</feature>
<feature type="transmembrane region" description="Helical" evidence="1">
    <location>
        <begin position="157"/>
        <end position="178"/>
    </location>
</feature>
<dbReference type="Pfam" id="PF14219">
    <property type="entry name" value="DUF4328"/>
    <property type="match status" value="1"/>
</dbReference>
<feature type="domain" description="DUF4328" evidence="2">
    <location>
        <begin position="47"/>
        <end position="183"/>
    </location>
</feature>
<keyword evidence="1" id="KW-0812">Transmembrane</keyword>
<evidence type="ECO:0000259" key="2">
    <source>
        <dbReference type="Pfam" id="PF14219"/>
    </source>
</evidence>
<dbReference type="Proteomes" id="UP001061298">
    <property type="component" value="Chromosome"/>
</dbReference>